<evidence type="ECO:0000313" key="1">
    <source>
        <dbReference type="EMBL" id="GGA73607.1"/>
    </source>
</evidence>
<protein>
    <recommendedName>
        <fullName evidence="3">DUF91 domain-containing protein</fullName>
    </recommendedName>
</protein>
<organism evidence="1 2">
    <name type="scientific">Arenimonas soli</name>
    <dbReference type="NCBI Taxonomy" id="2269504"/>
    <lineage>
        <taxon>Bacteria</taxon>
        <taxon>Pseudomonadati</taxon>
        <taxon>Pseudomonadota</taxon>
        <taxon>Gammaproteobacteria</taxon>
        <taxon>Lysobacterales</taxon>
        <taxon>Lysobacteraceae</taxon>
        <taxon>Arenimonas</taxon>
    </lineage>
</organism>
<evidence type="ECO:0008006" key="3">
    <source>
        <dbReference type="Google" id="ProtNLM"/>
    </source>
</evidence>
<accession>A0ABQ1HFJ5</accession>
<keyword evidence="2" id="KW-1185">Reference proteome</keyword>
<evidence type="ECO:0000313" key="2">
    <source>
        <dbReference type="Proteomes" id="UP000623419"/>
    </source>
</evidence>
<comment type="caution">
    <text evidence="1">The sequence shown here is derived from an EMBL/GenBank/DDBJ whole genome shotgun (WGS) entry which is preliminary data.</text>
</comment>
<dbReference type="Proteomes" id="UP000623419">
    <property type="component" value="Unassembled WGS sequence"/>
</dbReference>
<gene>
    <name evidence="1" type="ORF">GCM10011521_09650</name>
</gene>
<name>A0ABQ1HFJ5_9GAMM</name>
<sequence length="145" mass="15732">MGLEHQVAEQLSKELQLELGGKFEVGADMTVDDFQQLGSLGSRIDLVVRSVSGDGEPLFLIELKTGKSPYEVPYSVLNSFKLWKTARSARDAVLVLATTRKIGSLLRGELSSQGVQVVESSSIERLVSELTKLIRSRGPGARSDA</sequence>
<proteinExistence type="predicted"/>
<reference evidence="2" key="1">
    <citation type="journal article" date="2019" name="Int. J. Syst. Evol. Microbiol.">
        <title>The Global Catalogue of Microorganisms (GCM) 10K type strain sequencing project: providing services to taxonomists for standard genome sequencing and annotation.</title>
        <authorList>
            <consortium name="The Broad Institute Genomics Platform"/>
            <consortium name="The Broad Institute Genome Sequencing Center for Infectious Disease"/>
            <person name="Wu L."/>
            <person name="Ma J."/>
        </authorList>
    </citation>
    <scope>NUCLEOTIDE SEQUENCE [LARGE SCALE GENOMIC DNA]</scope>
    <source>
        <strain evidence="2">CGMCC 1.15905</strain>
    </source>
</reference>
<dbReference type="EMBL" id="BMKC01000001">
    <property type="protein sequence ID" value="GGA73607.1"/>
    <property type="molecule type" value="Genomic_DNA"/>
</dbReference>